<accession>A0A511D3V9</accession>
<name>A0A511D3V9_9PSEU</name>
<sequence length="87" mass="9407">MRGPRPRTARPAALAARCAVPVELTVELTSRPSPTVEAIGYFVVADDPPDIVVADVRMPPTHSDEGLRAALVIRSRWPHSPRVSGRS</sequence>
<dbReference type="EMBL" id="BJVI01000038">
    <property type="protein sequence ID" value="GEL19460.1"/>
    <property type="molecule type" value="Genomic_DNA"/>
</dbReference>
<proteinExistence type="predicted"/>
<keyword evidence="2" id="KW-1185">Reference proteome</keyword>
<dbReference type="Proteomes" id="UP000321328">
    <property type="component" value="Unassembled WGS sequence"/>
</dbReference>
<evidence type="ECO:0000313" key="1">
    <source>
        <dbReference type="EMBL" id="GEL19460.1"/>
    </source>
</evidence>
<dbReference type="AlphaFoldDB" id="A0A511D3V9"/>
<dbReference type="RefSeq" id="WP_028929422.1">
    <property type="nucleotide sequence ID" value="NZ_AUII01000004.1"/>
</dbReference>
<comment type="caution">
    <text evidence="1">The sequence shown here is derived from an EMBL/GenBank/DDBJ whole genome shotgun (WGS) entry which is preliminary data.</text>
</comment>
<evidence type="ECO:0000313" key="2">
    <source>
        <dbReference type="Proteomes" id="UP000321328"/>
    </source>
</evidence>
<organism evidence="1 2">
    <name type="scientific">Pseudonocardia asaccharolytica DSM 44247 = NBRC 16224</name>
    <dbReference type="NCBI Taxonomy" id="1123024"/>
    <lineage>
        <taxon>Bacteria</taxon>
        <taxon>Bacillati</taxon>
        <taxon>Actinomycetota</taxon>
        <taxon>Actinomycetes</taxon>
        <taxon>Pseudonocardiales</taxon>
        <taxon>Pseudonocardiaceae</taxon>
        <taxon>Pseudonocardia</taxon>
    </lineage>
</organism>
<reference evidence="1 2" key="1">
    <citation type="submission" date="2019-07" db="EMBL/GenBank/DDBJ databases">
        <title>Whole genome shotgun sequence of Pseudonocardia asaccharolytica NBRC 16224.</title>
        <authorList>
            <person name="Hosoyama A."/>
            <person name="Uohara A."/>
            <person name="Ohji S."/>
            <person name="Ichikawa N."/>
        </authorList>
    </citation>
    <scope>NUCLEOTIDE SEQUENCE [LARGE SCALE GENOMIC DNA]</scope>
    <source>
        <strain evidence="1 2">NBRC 16224</strain>
    </source>
</reference>
<gene>
    <name evidence="1" type="ORF">PA7_32970</name>
</gene>
<protein>
    <submittedName>
        <fullName evidence="1">Uncharacterized protein</fullName>
    </submittedName>
</protein>